<dbReference type="Pfam" id="PF11150">
    <property type="entry name" value="DUF2927"/>
    <property type="match status" value="1"/>
</dbReference>
<dbReference type="InterPro" id="IPR021323">
    <property type="entry name" value="DUF2927"/>
</dbReference>
<organism evidence="2 3">
    <name type="scientific">Ruegeria marisflavi</name>
    <dbReference type="NCBI Taxonomy" id="2984152"/>
    <lineage>
        <taxon>Bacteria</taxon>
        <taxon>Pseudomonadati</taxon>
        <taxon>Pseudomonadota</taxon>
        <taxon>Alphaproteobacteria</taxon>
        <taxon>Rhodobacterales</taxon>
        <taxon>Roseobacteraceae</taxon>
        <taxon>Ruegeria</taxon>
    </lineage>
</organism>
<reference evidence="2 3" key="1">
    <citation type="submission" date="2022-10" db="EMBL/GenBank/DDBJ databases">
        <title>Ruegeria sp. nov., isolated from ocean surface water.</title>
        <authorList>
            <person name="He W."/>
            <person name="Wang L."/>
            <person name="Zhang D.-F."/>
        </authorList>
    </citation>
    <scope>NUCLEOTIDE SEQUENCE [LARGE SCALE GENOMIC DNA]</scope>
    <source>
        <strain evidence="2 3">WL0004</strain>
    </source>
</reference>
<feature type="chain" id="PRO_5046114043" evidence="1">
    <location>
        <begin position="36"/>
        <end position="476"/>
    </location>
</feature>
<gene>
    <name evidence="2" type="ORF">OEZ49_03925</name>
</gene>
<evidence type="ECO:0000313" key="2">
    <source>
        <dbReference type="EMBL" id="MCU9836905.1"/>
    </source>
</evidence>
<keyword evidence="1" id="KW-0732">Signal</keyword>
<accession>A0ABT2WPJ5</accession>
<evidence type="ECO:0000313" key="3">
    <source>
        <dbReference type="Proteomes" id="UP001321014"/>
    </source>
</evidence>
<feature type="signal peptide" evidence="1">
    <location>
        <begin position="1"/>
        <end position="35"/>
    </location>
</feature>
<comment type="caution">
    <text evidence="2">The sequence shown here is derived from an EMBL/GenBank/DDBJ whole genome shotgun (WGS) entry which is preliminary data.</text>
</comment>
<sequence length="476" mass="52341">MQIFSTVTPTKSTPRNRIGMRLAHTLSLVSVLGLAACSTVPLEDTPTRAQTTEFSVQPMKSFGSPQPQPAQRSNGNIAADFLSLHFQLESGRELPVFTRFETPITVRVTGSPPPSLQPDLTRLLGRMRNEAGIDIRQITAGAANITIEAVSREEIGRALPQAACFVVPNVSSLSEFRRDRRKDKTNWGSLRNRERLGVFVPYDSSPQELRDCLHEELAQAIGPLNDLYRLPDSVFNDDNIHTVLTGFDMLVLKATYAPELRSGMTRAEVAAVLPDILGRLNPRGVTYAPQPVTATPREWIEAVQTALGPGTAYQTRLESANRSAHLAQAWGWTDHRRAFGHYMMGRMLQSGDPQLAQRHFLTAMQYLQSTPGTELHRAYVTTQTAAHAITLGDAASALAQIRPMLPVAQRSENAALLSTLMMLEAEALELLGDAEKARAVRLDSVGWARYGFGSDWAVRAKMQEIAALNPRNRLGG</sequence>
<evidence type="ECO:0000256" key="1">
    <source>
        <dbReference type="SAM" id="SignalP"/>
    </source>
</evidence>
<keyword evidence="3" id="KW-1185">Reference proteome</keyword>
<protein>
    <submittedName>
        <fullName evidence="2">DUF2927 domain-containing protein</fullName>
    </submittedName>
</protein>
<proteinExistence type="predicted"/>
<dbReference type="Proteomes" id="UP001321014">
    <property type="component" value="Unassembled WGS sequence"/>
</dbReference>
<name>A0ABT2WPJ5_9RHOB</name>
<dbReference type="EMBL" id="JAOVQN010000003">
    <property type="protein sequence ID" value="MCU9836905.1"/>
    <property type="molecule type" value="Genomic_DNA"/>
</dbReference>